<keyword evidence="6" id="KW-1185">Reference proteome</keyword>
<sequence length="396" mass="41968">MELPNPLRAWPGIVAILCAALAAPAALAQDAGASDVGVSKDAIKIGATGGITGAYPMAGRQFTGFMKRVFDKTNAAGGIHGRKIQFTVMDDGADGKRAIDNAQALVREEKVFIMTSVGTTTTPGIMRLLESQKVPLVFPLALFNDLITPPKDGVYAFLPLYHQQSSAIVEWGMKKKGPGKVVIIRANAPVWDPPTDAAAKKVKELGGEVAGVINTEYSQKEWGSVVIRLKELAPDYLMVLTTAPDQGRLYAEMKRQGFAVKKSILGTATLADQAFLDAAGSVPDGLVYASVPATLIQTAPEAKVCQDLWPDEKIGVYGIEGCAAGEMIVETLQKLGPQPTRANLNKMLSTSFGPFKLPYTGVFKSSPDHLLAHGMGVATVEGGKFVSVGTEIIEAK</sequence>
<evidence type="ECO:0000259" key="4">
    <source>
        <dbReference type="Pfam" id="PF13458"/>
    </source>
</evidence>
<dbReference type="InterPro" id="IPR028082">
    <property type="entry name" value="Peripla_BP_I"/>
</dbReference>
<dbReference type="PANTHER" id="PTHR47235:SF1">
    <property type="entry name" value="BLR6548 PROTEIN"/>
    <property type="match status" value="1"/>
</dbReference>
<keyword evidence="2 3" id="KW-0732">Signal</keyword>
<dbReference type="Gene3D" id="3.40.50.2300">
    <property type="match status" value="2"/>
</dbReference>
<feature type="chain" id="PRO_5032508917" evidence="3">
    <location>
        <begin position="29"/>
        <end position="396"/>
    </location>
</feature>
<evidence type="ECO:0000256" key="1">
    <source>
        <dbReference type="ARBA" id="ARBA00010062"/>
    </source>
</evidence>
<organism evidence="5 6">
    <name type="scientific">Ramlibacter agri</name>
    <dbReference type="NCBI Taxonomy" id="2728837"/>
    <lineage>
        <taxon>Bacteria</taxon>
        <taxon>Pseudomonadati</taxon>
        <taxon>Pseudomonadota</taxon>
        <taxon>Betaproteobacteria</taxon>
        <taxon>Burkholderiales</taxon>
        <taxon>Comamonadaceae</taxon>
        <taxon>Ramlibacter</taxon>
    </lineage>
</organism>
<dbReference type="Proteomes" id="UP000541185">
    <property type="component" value="Unassembled WGS sequence"/>
</dbReference>
<dbReference type="SUPFAM" id="SSF53822">
    <property type="entry name" value="Periplasmic binding protein-like I"/>
    <property type="match status" value="1"/>
</dbReference>
<evidence type="ECO:0000313" key="5">
    <source>
        <dbReference type="EMBL" id="NML45715.1"/>
    </source>
</evidence>
<evidence type="ECO:0000256" key="2">
    <source>
        <dbReference type="ARBA" id="ARBA00022729"/>
    </source>
</evidence>
<comment type="caution">
    <text evidence="5">The sequence shown here is derived from an EMBL/GenBank/DDBJ whole genome shotgun (WGS) entry which is preliminary data.</text>
</comment>
<reference evidence="5 6" key="1">
    <citation type="submission" date="2020-04" db="EMBL/GenBank/DDBJ databases">
        <title>Ramlibacter sp. G-1-2-2 isolated from soil.</title>
        <authorList>
            <person name="Dahal R.H."/>
        </authorList>
    </citation>
    <scope>NUCLEOTIDE SEQUENCE [LARGE SCALE GENOMIC DNA]</scope>
    <source>
        <strain evidence="5 6">G-1-2-2</strain>
    </source>
</reference>
<dbReference type="InterPro" id="IPR028081">
    <property type="entry name" value="Leu-bd"/>
</dbReference>
<accession>A0A848H4I8</accession>
<dbReference type="Pfam" id="PF13458">
    <property type="entry name" value="Peripla_BP_6"/>
    <property type="match status" value="1"/>
</dbReference>
<gene>
    <name evidence="5" type="ORF">HHL11_18345</name>
</gene>
<dbReference type="PANTHER" id="PTHR47235">
    <property type="entry name" value="BLR6548 PROTEIN"/>
    <property type="match status" value="1"/>
</dbReference>
<dbReference type="EMBL" id="JABBFX010000001">
    <property type="protein sequence ID" value="NML45715.1"/>
    <property type="molecule type" value="Genomic_DNA"/>
</dbReference>
<proteinExistence type="inferred from homology"/>
<comment type="similarity">
    <text evidence="1">Belongs to the leucine-binding protein family.</text>
</comment>
<dbReference type="RefSeq" id="WP_169419789.1">
    <property type="nucleotide sequence ID" value="NZ_JABBFX010000001.1"/>
</dbReference>
<name>A0A848H4I8_9BURK</name>
<evidence type="ECO:0000313" key="6">
    <source>
        <dbReference type="Proteomes" id="UP000541185"/>
    </source>
</evidence>
<dbReference type="AlphaFoldDB" id="A0A848H4I8"/>
<protein>
    <submittedName>
        <fullName evidence="5">ABC transporter substrate-binding protein</fullName>
    </submittedName>
</protein>
<feature type="signal peptide" evidence="3">
    <location>
        <begin position="1"/>
        <end position="28"/>
    </location>
</feature>
<feature type="domain" description="Leucine-binding protein" evidence="4">
    <location>
        <begin position="43"/>
        <end position="384"/>
    </location>
</feature>
<evidence type="ECO:0000256" key="3">
    <source>
        <dbReference type="SAM" id="SignalP"/>
    </source>
</evidence>